<evidence type="ECO:0000313" key="2">
    <source>
        <dbReference type="Proteomes" id="UP000729402"/>
    </source>
</evidence>
<reference evidence="1" key="1">
    <citation type="journal article" date="2021" name="bioRxiv">
        <title>Whole Genome Assembly and Annotation of Northern Wild Rice, Zizania palustris L., Supports a Whole Genome Duplication in the Zizania Genus.</title>
        <authorList>
            <person name="Haas M."/>
            <person name="Kono T."/>
            <person name="Macchietto M."/>
            <person name="Millas R."/>
            <person name="McGilp L."/>
            <person name="Shao M."/>
            <person name="Duquette J."/>
            <person name="Hirsch C.N."/>
            <person name="Kimball J."/>
        </authorList>
    </citation>
    <scope>NUCLEOTIDE SEQUENCE</scope>
    <source>
        <tissue evidence="1">Fresh leaf tissue</tissue>
    </source>
</reference>
<accession>A0A8J5V8I8</accession>
<sequence length="205" mass="21759">MGDDDRRRPEGIGGWPSGGWRRWEASGRRCVGSDRVAAQTVGMHWEVAVGGGAGGRRGRRRWAAARAVSVGSGGGRRRVIRAGGRRRSAARRGGAVRRVRDQAIGGGGRWRPEAATGGIDRWLLEAVVGGGRRRVQEAAAAGSVGARPATAQPSRLYRSSSYTQRQGLGSYAWFGKPVAFVVVGPSSRTAWDPLRMAGSSSRRAA</sequence>
<organism evidence="1 2">
    <name type="scientific">Zizania palustris</name>
    <name type="common">Northern wild rice</name>
    <dbReference type="NCBI Taxonomy" id="103762"/>
    <lineage>
        <taxon>Eukaryota</taxon>
        <taxon>Viridiplantae</taxon>
        <taxon>Streptophyta</taxon>
        <taxon>Embryophyta</taxon>
        <taxon>Tracheophyta</taxon>
        <taxon>Spermatophyta</taxon>
        <taxon>Magnoliopsida</taxon>
        <taxon>Liliopsida</taxon>
        <taxon>Poales</taxon>
        <taxon>Poaceae</taxon>
        <taxon>BOP clade</taxon>
        <taxon>Oryzoideae</taxon>
        <taxon>Oryzeae</taxon>
        <taxon>Zizaniinae</taxon>
        <taxon>Zizania</taxon>
    </lineage>
</organism>
<proteinExistence type="predicted"/>
<dbReference type="AlphaFoldDB" id="A0A8J5V8I8"/>
<evidence type="ECO:0000313" key="1">
    <source>
        <dbReference type="EMBL" id="KAG8037954.1"/>
    </source>
</evidence>
<name>A0A8J5V8I8_ZIZPA</name>
<reference evidence="1" key="2">
    <citation type="submission" date="2021-02" db="EMBL/GenBank/DDBJ databases">
        <authorList>
            <person name="Kimball J.A."/>
            <person name="Haas M.W."/>
            <person name="Macchietto M."/>
            <person name="Kono T."/>
            <person name="Duquette J."/>
            <person name="Shao M."/>
        </authorList>
    </citation>
    <scope>NUCLEOTIDE SEQUENCE</scope>
    <source>
        <tissue evidence="1">Fresh leaf tissue</tissue>
    </source>
</reference>
<comment type="caution">
    <text evidence="1">The sequence shown here is derived from an EMBL/GenBank/DDBJ whole genome shotgun (WGS) entry which is preliminary data.</text>
</comment>
<gene>
    <name evidence="1" type="ORF">GUJ93_ZPchr0026g29125</name>
</gene>
<protein>
    <submittedName>
        <fullName evidence="1">Uncharacterized protein</fullName>
    </submittedName>
</protein>
<dbReference type="EMBL" id="JAAALK010002055">
    <property type="protein sequence ID" value="KAG8037954.1"/>
    <property type="molecule type" value="Genomic_DNA"/>
</dbReference>
<dbReference type="Proteomes" id="UP000729402">
    <property type="component" value="Unassembled WGS sequence"/>
</dbReference>
<keyword evidence="2" id="KW-1185">Reference proteome</keyword>